<dbReference type="CDD" id="cd14014">
    <property type="entry name" value="STKc_PknB_like"/>
    <property type="match status" value="1"/>
</dbReference>
<dbReference type="Pfam" id="PF00069">
    <property type="entry name" value="Pkinase"/>
    <property type="match status" value="1"/>
</dbReference>
<evidence type="ECO:0000313" key="13">
    <source>
        <dbReference type="EMBL" id="QNI30491.1"/>
    </source>
</evidence>
<dbReference type="SUPFAM" id="SSF56112">
    <property type="entry name" value="Protein kinase-like (PK-like)"/>
    <property type="match status" value="1"/>
</dbReference>
<evidence type="ECO:0000313" key="14">
    <source>
        <dbReference type="Proteomes" id="UP000515312"/>
    </source>
</evidence>
<dbReference type="SUPFAM" id="SSF55781">
    <property type="entry name" value="GAF domain-like"/>
    <property type="match status" value="1"/>
</dbReference>
<dbReference type="PROSITE" id="PS50011">
    <property type="entry name" value="PROTEIN_KINASE_DOM"/>
    <property type="match status" value="1"/>
</dbReference>
<dbReference type="FunFam" id="3.30.450.20:FF:000088">
    <property type="entry name" value="Sensory transduction histidine kinase"/>
    <property type="match status" value="1"/>
</dbReference>
<evidence type="ECO:0000259" key="9">
    <source>
        <dbReference type="PROSITE" id="PS50011"/>
    </source>
</evidence>
<dbReference type="EMBL" id="CP060394">
    <property type="protein sequence ID" value="QNI30491.1"/>
    <property type="molecule type" value="Genomic_DNA"/>
</dbReference>
<dbReference type="FunFam" id="1.10.8.60:FF:000014">
    <property type="entry name" value="DNA-binding transcriptional regulator NtrC"/>
    <property type="match status" value="1"/>
</dbReference>
<feature type="coiled-coil region" evidence="7">
    <location>
        <begin position="1684"/>
        <end position="1715"/>
    </location>
</feature>
<dbReference type="Pfam" id="PF02954">
    <property type="entry name" value="HTH_8"/>
    <property type="match status" value="1"/>
</dbReference>
<dbReference type="PROSITE" id="PS50045">
    <property type="entry name" value="SIGMA54_INTERACT_4"/>
    <property type="match status" value="1"/>
</dbReference>
<dbReference type="GO" id="GO:0004672">
    <property type="term" value="F:protein kinase activity"/>
    <property type="evidence" value="ECO:0007669"/>
    <property type="project" value="InterPro"/>
</dbReference>
<sequence length="2042" mass="228253">MYRGLRQTNAETSPPSILTLSPLMERPAPATIKRIEHEFSLRDELDPAWAIPPIALTQQHGRAMLLFEDPKGEPLDRLPRRPMELKQFLRCGNALAAALGQVHRHGLIHKDIKPSNVIANAAMDQAWLMGFGIASRLPRERQAPLPPETIAGTLAYMAPEQTGRMNRSIDARSDLYALGVTLYEMLTGSLPFAAADPMEWVHCHIARQAMPPGERVQHVPATVSKIIMKLLAKTAEERYQTAAGLEHDLRRCQAEFEAVGRIDDFALGEHDTPDRLLIPEKLYGRERESEILLTAFDGIVKGGAPELVLVSGYSGIGKSSIVNELHKVLVPPRGLFAAGKFDQYKRDIPYSTLAQAFQSLVRPLLAKSDVELGYWREALREALGPNGQLMVDLVPELRLIIGEQTPVPELPPQDAQRRFQIVFRRFLAVFARPEHPLALFLDDLQWLDAATLDLLEDLLTQTDVRHLLLIGAYRDNEVTSSHPLMRTLDAIRNAGSRVHKIVLAPLAREDVGRLVADSVYCDCERAVPLAQLVHEKTAGNPFFVIQFLSALIEEGLLTFDHEAARWSWDLARIHAKGYTDNVADLMVSNLIRLPINTQSALQRLACLGNSAHIALLTMGREDSTDDVHRDLQQALKIGLVLFSEGSYSFLHDRVQESAYSLIPETQRAAAHLRIGRLMLSHTPPEKLEEAIFEIVSQLNRGAELVTSEDERFQLAELNLVAGKRAKASAANASALQYFIAGDALLTNECWQRRHDLIFQMELQRAECEFLTGLATTAAARAEILRSRASNTVELAMATCLGMDVYITLGQADRAFASSLDYLRHIGIEWPLYPTEEQVRSEYERIWSQLGSRAIEEVIDFPLMSNPTSMATLDVLTKAQPAALLTDRNRVALVVCRAISLSIECGNSDASCTSYVWLGNIAGPRFGDYKAGFRFGELGNELVEKRGLKRFQARTSVTFATVIMPWMKHLPVCCDAMRQAFEVANKIGDLTYAAYSRGTLNTLLFATGVPLVEAQREAENGLVFGQKAKFGLIADLINPHCSLIRTLRGLTTKFGSFDHAEFDETGFERDLDSHPAVAQCWYWIRKLQARVFAGDFATAIKASLKARPLLWTSPAFEWAEYEFYSALARAALWDSAMADQSREHFDALEAHYNQLQIWAENCPENFENRAALVGAEIARIEGRELDAERLYEKAIRSARENNFVHNEALANELAARFHAARGYETISHAYLRNARYCYVTWGADGKVQQLDELYPQLGEYKPVADPSSTIETPVEQLDILTVIKVSQAVSSEMDLHKLIYTVMPVALEHAGAERGLLMLCVGDVQRIEAEAATSGDGIALRTREAVIGAVPESIVEYVARTRESVIVDDASVQKTPFSTDPYFLQCQTRSILCLPLTNQSRLIGVLYLENNQASRVFTSSRVEVLKILASQAAISLENARLYRDLRESQSYLAEAQRLSATGSFGWKPVSGEIVWSEETYRIFDLERTTKPTIEFALLRVHPEDRQSVQQHIERLSRGGHELDIEHRLQMPDGSVKYLHVVGRPSENESGCLEFVGAVTDVSGRRRAEQRFRDLLESAPDAMVVMNRQGRIVLVNAQMMKVFGYKREEMLGEDVEILVPERFRGRHADHRTGFFAQPRVRPMGRGLNLYGRRKDGTEFPVEISLSPLETEEGTLVSAAVRDISERRQAEDNLQNALAEIKKLKDQLYEENVALRQEIDKASMFEEVVGASPALKAVLSRVSKVAPTDSSVLITGETGTGKELVARAIHRRSKRSKGAFISVNCAAMPRDLIASELFGHEKGAFTGAMQRRLGRFELAAGGTIFVDEVGELPAETQISLLRVLQEHEFERVGGNERIAVDVRVIAATNRDLQAAIASGAFRSDLFYRLNVFPIEVPPLRERREDIPLLAEYFIDRFARKAGKSISKVSKKTLRLLEAYPWPGNIRELQNVIERSVVVCESETFSIDQSWLSQRPEAAEKTKSLDLRTKFAAQEKELIQNALRESQGRVFGPSGAAEKLGIPRSTLESRIRALRINKNRFKGTSS</sequence>
<evidence type="ECO:0000256" key="3">
    <source>
        <dbReference type="ARBA" id="ARBA00023015"/>
    </source>
</evidence>
<keyword evidence="2" id="KW-0067">ATP-binding</keyword>
<dbReference type="Gene3D" id="3.40.50.300">
    <property type="entry name" value="P-loop containing nucleotide triphosphate hydrolases"/>
    <property type="match status" value="2"/>
</dbReference>
<evidence type="ECO:0000256" key="8">
    <source>
        <dbReference type="SAM" id="MobiDB-lite"/>
    </source>
</evidence>
<dbReference type="Pfam" id="PF08447">
    <property type="entry name" value="PAS_3"/>
    <property type="match status" value="1"/>
</dbReference>
<keyword evidence="14" id="KW-1185">Reference proteome</keyword>
<dbReference type="PROSITE" id="PS00688">
    <property type="entry name" value="SIGMA54_INTERACT_3"/>
    <property type="match status" value="1"/>
</dbReference>
<keyword evidence="3" id="KW-0805">Transcription regulation</keyword>
<dbReference type="InterPro" id="IPR025943">
    <property type="entry name" value="Sigma_54_int_dom_ATP-bd_2"/>
</dbReference>
<dbReference type="SMART" id="SM00382">
    <property type="entry name" value="AAA"/>
    <property type="match status" value="2"/>
</dbReference>
<dbReference type="SUPFAM" id="SSF52540">
    <property type="entry name" value="P-loop containing nucleoside triphosphate hydrolases"/>
    <property type="match status" value="2"/>
</dbReference>
<dbReference type="InterPro" id="IPR002197">
    <property type="entry name" value="HTH_Fis"/>
</dbReference>
<dbReference type="InterPro" id="IPR001610">
    <property type="entry name" value="PAC"/>
</dbReference>
<dbReference type="Pfam" id="PF25601">
    <property type="entry name" value="AAA_lid_14"/>
    <property type="match status" value="1"/>
</dbReference>
<evidence type="ECO:0000256" key="1">
    <source>
        <dbReference type="ARBA" id="ARBA00022741"/>
    </source>
</evidence>
<dbReference type="InterPro" id="IPR003018">
    <property type="entry name" value="GAF"/>
</dbReference>
<dbReference type="PROSITE" id="PS50113">
    <property type="entry name" value="PAC"/>
    <property type="match status" value="2"/>
</dbReference>
<evidence type="ECO:0000256" key="7">
    <source>
        <dbReference type="SAM" id="Coils"/>
    </source>
</evidence>
<keyword evidence="4" id="KW-0238">DNA-binding</keyword>
<dbReference type="InterPro" id="IPR002078">
    <property type="entry name" value="Sigma_54_int"/>
</dbReference>
<evidence type="ECO:0000256" key="5">
    <source>
        <dbReference type="ARBA" id="ARBA00023159"/>
    </source>
</evidence>
<dbReference type="FunFam" id="3.40.50.300:FF:000006">
    <property type="entry name" value="DNA-binding transcriptional regulator NtrC"/>
    <property type="match status" value="1"/>
</dbReference>
<dbReference type="Gene3D" id="3.30.450.40">
    <property type="match status" value="1"/>
</dbReference>
<dbReference type="SMART" id="SM00086">
    <property type="entry name" value="PAC"/>
    <property type="match status" value="2"/>
</dbReference>
<reference evidence="13 14" key="1">
    <citation type="submission" date="2020-08" db="EMBL/GenBank/DDBJ databases">
        <title>Edaphobacter telluris sp. nov. and Acidobacterium dinghuensis sp. nov., two acidobacteria isolated from forest soil.</title>
        <authorList>
            <person name="Fu J."/>
            <person name="Qiu L."/>
        </authorList>
    </citation>
    <scope>NUCLEOTIDE SEQUENCE [LARGE SCALE GENOMIC DNA]</scope>
    <source>
        <strain evidence="13">4Y35</strain>
    </source>
</reference>
<feature type="domain" description="PAC" evidence="12">
    <location>
        <begin position="1643"/>
        <end position="1693"/>
    </location>
</feature>
<dbReference type="Proteomes" id="UP000515312">
    <property type="component" value="Chromosome"/>
</dbReference>
<dbReference type="InterPro" id="IPR009057">
    <property type="entry name" value="Homeodomain-like_sf"/>
</dbReference>
<dbReference type="InterPro" id="IPR025944">
    <property type="entry name" value="Sigma_54_int_dom_CS"/>
</dbReference>
<dbReference type="RefSeq" id="WP_186740417.1">
    <property type="nucleotide sequence ID" value="NZ_CP060394.1"/>
</dbReference>
<dbReference type="InterPro" id="IPR011009">
    <property type="entry name" value="Kinase-like_dom_sf"/>
</dbReference>
<dbReference type="PROSITE" id="PS00676">
    <property type="entry name" value="SIGMA54_INTERACT_2"/>
    <property type="match status" value="1"/>
</dbReference>
<dbReference type="Pfam" id="PF13191">
    <property type="entry name" value="AAA_16"/>
    <property type="match status" value="1"/>
</dbReference>
<keyword evidence="1" id="KW-0547">Nucleotide-binding</keyword>
<feature type="domain" description="Sigma-54 factor interaction" evidence="10">
    <location>
        <begin position="1725"/>
        <end position="1954"/>
    </location>
</feature>
<dbReference type="SUPFAM" id="SSF55785">
    <property type="entry name" value="PYP-like sensor domain (PAS domain)"/>
    <property type="match status" value="2"/>
</dbReference>
<dbReference type="Gene3D" id="3.30.450.20">
    <property type="entry name" value="PAS domain"/>
    <property type="match status" value="2"/>
</dbReference>
<name>A0A7G8BD71_9BACT</name>
<feature type="compositionally biased region" description="Polar residues" evidence="8">
    <location>
        <begin position="1"/>
        <end position="19"/>
    </location>
</feature>
<dbReference type="Pfam" id="PF00158">
    <property type="entry name" value="Sigma54_activat"/>
    <property type="match status" value="1"/>
</dbReference>
<dbReference type="SMART" id="SM00220">
    <property type="entry name" value="S_TKc"/>
    <property type="match status" value="1"/>
</dbReference>
<dbReference type="CDD" id="cd00009">
    <property type="entry name" value="AAA"/>
    <property type="match status" value="1"/>
</dbReference>
<dbReference type="InterPro" id="IPR000014">
    <property type="entry name" value="PAS"/>
</dbReference>
<dbReference type="Gene3D" id="2.10.70.100">
    <property type="match status" value="1"/>
</dbReference>
<dbReference type="InterPro" id="IPR029016">
    <property type="entry name" value="GAF-like_dom_sf"/>
</dbReference>
<dbReference type="PANTHER" id="PTHR43642">
    <property type="entry name" value="HYBRID SIGNAL TRANSDUCTION HISTIDINE KINASE G"/>
    <property type="match status" value="1"/>
</dbReference>
<feature type="domain" description="PAC" evidence="12">
    <location>
        <begin position="1521"/>
        <end position="1572"/>
    </location>
</feature>
<dbReference type="SUPFAM" id="SSF46689">
    <property type="entry name" value="Homeodomain-like"/>
    <property type="match status" value="1"/>
</dbReference>
<dbReference type="Pfam" id="PF01590">
    <property type="entry name" value="GAF"/>
    <property type="match status" value="1"/>
</dbReference>
<dbReference type="GO" id="GO:0006355">
    <property type="term" value="P:regulation of DNA-templated transcription"/>
    <property type="evidence" value="ECO:0007669"/>
    <property type="project" value="InterPro"/>
</dbReference>
<keyword evidence="6" id="KW-0804">Transcription</keyword>
<accession>A0A7G8BD71</accession>
<organism evidence="13 14">
    <name type="scientific">Alloacidobacterium dinghuense</name>
    <dbReference type="NCBI Taxonomy" id="2763107"/>
    <lineage>
        <taxon>Bacteria</taxon>
        <taxon>Pseudomonadati</taxon>
        <taxon>Acidobacteriota</taxon>
        <taxon>Terriglobia</taxon>
        <taxon>Terriglobales</taxon>
        <taxon>Acidobacteriaceae</taxon>
        <taxon>Alloacidobacterium</taxon>
    </lineage>
</organism>
<dbReference type="PROSITE" id="PS00675">
    <property type="entry name" value="SIGMA54_INTERACT_1"/>
    <property type="match status" value="1"/>
</dbReference>
<evidence type="ECO:0000259" key="12">
    <source>
        <dbReference type="PROSITE" id="PS50113"/>
    </source>
</evidence>
<dbReference type="PANTHER" id="PTHR43642:SF1">
    <property type="entry name" value="HYBRID SIGNAL TRANSDUCTION HISTIDINE KINASE G"/>
    <property type="match status" value="1"/>
</dbReference>
<keyword evidence="5" id="KW-0010">Activator</keyword>
<dbReference type="InterPro" id="IPR041664">
    <property type="entry name" value="AAA_16"/>
</dbReference>
<dbReference type="InterPro" id="IPR003593">
    <property type="entry name" value="AAA+_ATPase"/>
</dbReference>
<dbReference type="Gene3D" id="1.10.510.10">
    <property type="entry name" value="Transferase(Phosphotransferase) domain 1"/>
    <property type="match status" value="1"/>
</dbReference>
<dbReference type="NCBIfam" id="TIGR00229">
    <property type="entry name" value="sensory_box"/>
    <property type="match status" value="2"/>
</dbReference>
<dbReference type="GO" id="GO:0005524">
    <property type="term" value="F:ATP binding"/>
    <property type="evidence" value="ECO:0007669"/>
    <property type="project" value="UniProtKB-KW"/>
</dbReference>
<gene>
    <name evidence="13" type="ORF">H7849_15190</name>
</gene>
<dbReference type="PROSITE" id="PS50112">
    <property type="entry name" value="PAS"/>
    <property type="match status" value="1"/>
</dbReference>
<dbReference type="GO" id="GO:0043565">
    <property type="term" value="F:sequence-specific DNA binding"/>
    <property type="evidence" value="ECO:0007669"/>
    <property type="project" value="InterPro"/>
</dbReference>
<dbReference type="InterPro" id="IPR035965">
    <property type="entry name" value="PAS-like_dom_sf"/>
</dbReference>
<keyword evidence="7" id="KW-0175">Coiled coil</keyword>
<protein>
    <submittedName>
        <fullName evidence="13">Sigma 54-interacting transcriptional regulator</fullName>
    </submittedName>
</protein>
<dbReference type="Pfam" id="PF13426">
    <property type="entry name" value="PAS_9"/>
    <property type="match status" value="1"/>
</dbReference>
<dbReference type="InterPro" id="IPR013655">
    <property type="entry name" value="PAS_fold_3"/>
</dbReference>
<dbReference type="SMART" id="SM00091">
    <property type="entry name" value="PAS"/>
    <property type="match status" value="2"/>
</dbReference>
<dbReference type="InterPro" id="IPR027417">
    <property type="entry name" value="P-loop_NTPase"/>
</dbReference>
<dbReference type="InterPro" id="IPR053159">
    <property type="entry name" value="Hybrid_Histidine_Kinase"/>
</dbReference>
<dbReference type="CDD" id="cd00130">
    <property type="entry name" value="PAS"/>
    <property type="match status" value="2"/>
</dbReference>
<dbReference type="InterPro" id="IPR000719">
    <property type="entry name" value="Prot_kinase_dom"/>
</dbReference>
<feature type="domain" description="Protein kinase" evidence="9">
    <location>
        <begin position="1"/>
        <end position="250"/>
    </location>
</feature>
<evidence type="ECO:0000259" key="10">
    <source>
        <dbReference type="PROSITE" id="PS50045"/>
    </source>
</evidence>
<dbReference type="InterPro" id="IPR000700">
    <property type="entry name" value="PAS-assoc_C"/>
</dbReference>
<dbReference type="Gene3D" id="1.10.10.60">
    <property type="entry name" value="Homeodomain-like"/>
    <property type="match status" value="1"/>
</dbReference>
<proteinExistence type="predicted"/>
<evidence type="ECO:0000256" key="2">
    <source>
        <dbReference type="ARBA" id="ARBA00022840"/>
    </source>
</evidence>
<dbReference type="InterPro" id="IPR025662">
    <property type="entry name" value="Sigma_54_int_dom_ATP-bd_1"/>
</dbReference>
<dbReference type="Gene3D" id="1.10.8.60">
    <property type="match status" value="1"/>
</dbReference>
<evidence type="ECO:0000259" key="11">
    <source>
        <dbReference type="PROSITE" id="PS50112"/>
    </source>
</evidence>
<dbReference type="InterPro" id="IPR058031">
    <property type="entry name" value="AAA_lid_NorR"/>
</dbReference>
<feature type="domain" description="PAS" evidence="11">
    <location>
        <begin position="1566"/>
        <end position="1619"/>
    </location>
</feature>
<evidence type="ECO:0000256" key="4">
    <source>
        <dbReference type="ARBA" id="ARBA00023125"/>
    </source>
</evidence>
<feature type="region of interest" description="Disordered" evidence="8">
    <location>
        <begin position="1"/>
        <end position="20"/>
    </location>
</feature>
<dbReference type="KEGG" id="adin:H7849_15190"/>
<dbReference type="SMART" id="SM00065">
    <property type="entry name" value="GAF"/>
    <property type="match status" value="1"/>
</dbReference>
<evidence type="ECO:0000256" key="6">
    <source>
        <dbReference type="ARBA" id="ARBA00023163"/>
    </source>
</evidence>